<organism evidence="2 3">
    <name type="scientific">Glomus cerebriforme</name>
    <dbReference type="NCBI Taxonomy" id="658196"/>
    <lineage>
        <taxon>Eukaryota</taxon>
        <taxon>Fungi</taxon>
        <taxon>Fungi incertae sedis</taxon>
        <taxon>Mucoromycota</taxon>
        <taxon>Glomeromycotina</taxon>
        <taxon>Glomeromycetes</taxon>
        <taxon>Glomerales</taxon>
        <taxon>Glomeraceae</taxon>
        <taxon>Glomus</taxon>
    </lineage>
</organism>
<reference evidence="2 3" key="1">
    <citation type="submission" date="2018-06" db="EMBL/GenBank/DDBJ databases">
        <title>Comparative genomics reveals the genomic features of Rhizophagus irregularis, R. cerebriforme, R. diaphanum and Gigaspora rosea, and their symbiotic lifestyle signature.</title>
        <authorList>
            <person name="Morin E."/>
            <person name="San Clemente H."/>
            <person name="Chen E.C.H."/>
            <person name="De La Providencia I."/>
            <person name="Hainaut M."/>
            <person name="Kuo A."/>
            <person name="Kohler A."/>
            <person name="Murat C."/>
            <person name="Tang N."/>
            <person name="Roy S."/>
            <person name="Loubradou J."/>
            <person name="Henrissat B."/>
            <person name="Grigoriev I.V."/>
            <person name="Corradi N."/>
            <person name="Roux C."/>
            <person name="Martin F.M."/>
        </authorList>
    </citation>
    <scope>NUCLEOTIDE SEQUENCE [LARGE SCALE GENOMIC DNA]</scope>
    <source>
        <strain evidence="2 3">DAOM 227022</strain>
    </source>
</reference>
<comment type="caution">
    <text evidence="2">The sequence shown here is derived from an EMBL/GenBank/DDBJ whole genome shotgun (WGS) entry which is preliminary data.</text>
</comment>
<keyword evidence="3" id="KW-1185">Reference proteome</keyword>
<gene>
    <name evidence="2" type="ORF">C1645_837971</name>
</gene>
<name>A0A397SA36_9GLOM</name>
<proteinExistence type="predicted"/>
<evidence type="ECO:0000256" key="1">
    <source>
        <dbReference type="SAM" id="MobiDB-lite"/>
    </source>
</evidence>
<feature type="compositionally biased region" description="Basic and acidic residues" evidence="1">
    <location>
        <begin position="56"/>
        <end position="67"/>
    </location>
</feature>
<feature type="region of interest" description="Disordered" evidence="1">
    <location>
        <begin position="31"/>
        <end position="89"/>
    </location>
</feature>
<sequence>MYYEEFRMKFWQKPETDYDRTHRLNQAAQAMLNLSSAPSPANPVWDHNQSVSNQGDDEKYLEFRDNQDNNQDVGSQGEDEGYLGFGNNQ</sequence>
<dbReference type="Proteomes" id="UP000265703">
    <property type="component" value="Unassembled WGS sequence"/>
</dbReference>
<protein>
    <submittedName>
        <fullName evidence="2">Uncharacterized protein</fullName>
    </submittedName>
</protein>
<dbReference type="AlphaFoldDB" id="A0A397SA36"/>
<evidence type="ECO:0000313" key="3">
    <source>
        <dbReference type="Proteomes" id="UP000265703"/>
    </source>
</evidence>
<dbReference type="EMBL" id="QKYT01000887">
    <property type="protein sequence ID" value="RIA80847.1"/>
    <property type="molecule type" value="Genomic_DNA"/>
</dbReference>
<evidence type="ECO:0000313" key="2">
    <source>
        <dbReference type="EMBL" id="RIA80847.1"/>
    </source>
</evidence>
<accession>A0A397SA36</accession>